<name>A0A8H7J144_9PLEO</name>
<feature type="chain" id="PRO_5034552828" evidence="3">
    <location>
        <begin position="19"/>
        <end position="287"/>
    </location>
</feature>
<keyword evidence="2" id="KW-0812">Transmembrane</keyword>
<evidence type="ECO:0000256" key="2">
    <source>
        <dbReference type="SAM" id="Phobius"/>
    </source>
</evidence>
<evidence type="ECO:0000313" key="5">
    <source>
        <dbReference type="Proteomes" id="UP000651452"/>
    </source>
</evidence>
<reference evidence="4" key="2">
    <citation type="submission" date="2020-09" db="EMBL/GenBank/DDBJ databases">
        <title>Reference genome assembly for Australian Ascochyta lentis isolate Al4.</title>
        <authorList>
            <person name="Lee R.C."/>
            <person name="Farfan-Caceres L.M."/>
            <person name="Debler J.W."/>
            <person name="Williams A.H."/>
            <person name="Henares B.M."/>
        </authorList>
    </citation>
    <scope>NUCLEOTIDE SEQUENCE</scope>
    <source>
        <strain evidence="4">Al4</strain>
    </source>
</reference>
<accession>A0A8H7J144</accession>
<dbReference type="OrthoDB" id="3676331at2759"/>
<feature type="compositionally biased region" description="Low complexity" evidence="1">
    <location>
        <begin position="265"/>
        <end position="274"/>
    </location>
</feature>
<sequence>MHSRIATLLFILAPLSSALLAPSQDLSMLQPPSPPTHHPSTCFARYTNYWDATENYVFFNSPNETHFNFTITTKYLKFYPKTLAQWLEASGFHIVNASTIPDSELCGWLSGASVQSNGRIRGTVGYKYNRAVVDVGSDASLRAMVPRHHIATHMNTRPSAQTLHRITTILRENAPDANIYYFMALLLGTACSMLGFIVVAYGLVLSVELSRRTRAAPADVEDIELDQIKVHDLSGAGMRRMDADGEEDGPKFTIEITAPAAASASVSSARTSAADPPPIYSVDGVGR</sequence>
<keyword evidence="5" id="KW-1185">Reference proteome</keyword>
<keyword evidence="2" id="KW-0472">Membrane</keyword>
<dbReference type="AlphaFoldDB" id="A0A8H7J144"/>
<feature type="signal peptide" evidence="3">
    <location>
        <begin position="1"/>
        <end position="18"/>
    </location>
</feature>
<feature type="transmembrane region" description="Helical" evidence="2">
    <location>
        <begin position="179"/>
        <end position="204"/>
    </location>
</feature>
<keyword evidence="3" id="KW-0732">Signal</keyword>
<dbReference type="Proteomes" id="UP000651452">
    <property type="component" value="Unassembled WGS sequence"/>
</dbReference>
<proteinExistence type="predicted"/>
<dbReference type="EMBL" id="RZGK01000012">
    <property type="protein sequence ID" value="KAF9694904.1"/>
    <property type="molecule type" value="Genomic_DNA"/>
</dbReference>
<organism evidence="4 5">
    <name type="scientific">Ascochyta lentis</name>
    <dbReference type="NCBI Taxonomy" id="205686"/>
    <lineage>
        <taxon>Eukaryota</taxon>
        <taxon>Fungi</taxon>
        <taxon>Dikarya</taxon>
        <taxon>Ascomycota</taxon>
        <taxon>Pezizomycotina</taxon>
        <taxon>Dothideomycetes</taxon>
        <taxon>Pleosporomycetidae</taxon>
        <taxon>Pleosporales</taxon>
        <taxon>Pleosporineae</taxon>
        <taxon>Didymellaceae</taxon>
        <taxon>Ascochyta</taxon>
    </lineage>
</organism>
<comment type="caution">
    <text evidence="4">The sequence shown here is derived from an EMBL/GenBank/DDBJ whole genome shotgun (WGS) entry which is preliminary data.</text>
</comment>
<gene>
    <name evidence="4" type="ORF">EKO04_007194</name>
</gene>
<reference evidence="4" key="1">
    <citation type="submission" date="2018-12" db="EMBL/GenBank/DDBJ databases">
        <authorList>
            <person name="Syme R.A."/>
            <person name="Farfan-Caceres L."/>
            <person name="Lichtenzveig J."/>
        </authorList>
    </citation>
    <scope>NUCLEOTIDE SEQUENCE</scope>
    <source>
        <strain evidence="4">Al4</strain>
    </source>
</reference>
<protein>
    <submittedName>
        <fullName evidence="4">Uncharacterized protein</fullName>
    </submittedName>
</protein>
<feature type="region of interest" description="Disordered" evidence="1">
    <location>
        <begin position="265"/>
        <end position="287"/>
    </location>
</feature>
<evidence type="ECO:0000256" key="1">
    <source>
        <dbReference type="SAM" id="MobiDB-lite"/>
    </source>
</evidence>
<evidence type="ECO:0000313" key="4">
    <source>
        <dbReference type="EMBL" id="KAF9694904.1"/>
    </source>
</evidence>
<evidence type="ECO:0000256" key="3">
    <source>
        <dbReference type="SAM" id="SignalP"/>
    </source>
</evidence>
<keyword evidence="2" id="KW-1133">Transmembrane helix</keyword>